<evidence type="ECO:0000313" key="2">
    <source>
        <dbReference type="EMBL" id="MBW97148.1"/>
    </source>
</evidence>
<reference evidence="2" key="1">
    <citation type="submission" date="2018-02" db="EMBL/GenBank/DDBJ databases">
        <title>Rhizophora mucronata_Transcriptome.</title>
        <authorList>
            <person name="Meera S.P."/>
            <person name="Sreeshan A."/>
            <person name="Augustine A."/>
        </authorList>
    </citation>
    <scope>NUCLEOTIDE SEQUENCE</scope>
    <source>
        <tissue evidence="2">Leaf</tissue>
    </source>
</reference>
<proteinExistence type="predicted"/>
<feature type="compositionally biased region" description="Low complexity" evidence="1">
    <location>
        <begin position="29"/>
        <end position="39"/>
    </location>
</feature>
<protein>
    <submittedName>
        <fullName evidence="2">Superoxide dismutase Fe 3ic</fullName>
    </submittedName>
</protein>
<organism evidence="2">
    <name type="scientific">Rhizophora mucronata</name>
    <name type="common">Asiatic mangrove</name>
    <dbReference type="NCBI Taxonomy" id="61149"/>
    <lineage>
        <taxon>Eukaryota</taxon>
        <taxon>Viridiplantae</taxon>
        <taxon>Streptophyta</taxon>
        <taxon>Embryophyta</taxon>
        <taxon>Tracheophyta</taxon>
        <taxon>Spermatophyta</taxon>
        <taxon>Magnoliopsida</taxon>
        <taxon>eudicotyledons</taxon>
        <taxon>Gunneridae</taxon>
        <taxon>Pentapetalae</taxon>
        <taxon>rosids</taxon>
        <taxon>fabids</taxon>
        <taxon>Malpighiales</taxon>
        <taxon>Rhizophoraceae</taxon>
        <taxon>Rhizophora</taxon>
    </lineage>
</organism>
<dbReference type="EMBL" id="GGEC01016665">
    <property type="protein sequence ID" value="MBW97148.1"/>
    <property type="molecule type" value="Transcribed_RNA"/>
</dbReference>
<name>A0A2P2JUK1_RHIMU</name>
<sequence>MALRHQVYREVSSIHSKQQPLKLSGNYQTASSAAHTSSTGKIEKEKQKNNTGVCAHCRT</sequence>
<dbReference type="AlphaFoldDB" id="A0A2P2JUK1"/>
<accession>A0A2P2JUK1</accession>
<feature type="region of interest" description="Disordered" evidence="1">
    <location>
        <begin position="1"/>
        <end position="59"/>
    </location>
</feature>
<evidence type="ECO:0000256" key="1">
    <source>
        <dbReference type="SAM" id="MobiDB-lite"/>
    </source>
</evidence>
<feature type="compositionally biased region" description="Polar residues" evidence="1">
    <location>
        <begin position="13"/>
        <end position="28"/>
    </location>
</feature>